<accession>A0ACC1AQF0</accession>
<reference evidence="2" key="1">
    <citation type="journal article" date="2023" name="G3 (Bethesda)">
        <title>Genome assembly and association tests identify interacting loci associated with vigor, precocity, and sex in interspecific pistachio rootstocks.</title>
        <authorList>
            <person name="Palmer W."/>
            <person name="Jacygrad E."/>
            <person name="Sagayaradj S."/>
            <person name="Cavanaugh K."/>
            <person name="Han R."/>
            <person name="Bertier L."/>
            <person name="Beede B."/>
            <person name="Kafkas S."/>
            <person name="Golino D."/>
            <person name="Preece J."/>
            <person name="Michelmore R."/>
        </authorList>
    </citation>
    <scope>NUCLEOTIDE SEQUENCE [LARGE SCALE GENOMIC DNA]</scope>
</reference>
<organism evidence="1 2">
    <name type="scientific">Pistacia atlantica</name>
    <dbReference type="NCBI Taxonomy" id="434234"/>
    <lineage>
        <taxon>Eukaryota</taxon>
        <taxon>Viridiplantae</taxon>
        <taxon>Streptophyta</taxon>
        <taxon>Embryophyta</taxon>
        <taxon>Tracheophyta</taxon>
        <taxon>Spermatophyta</taxon>
        <taxon>Magnoliopsida</taxon>
        <taxon>eudicotyledons</taxon>
        <taxon>Gunneridae</taxon>
        <taxon>Pentapetalae</taxon>
        <taxon>rosids</taxon>
        <taxon>malvids</taxon>
        <taxon>Sapindales</taxon>
        <taxon>Anacardiaceae</taxon>
        <taxon>Pistacia</taxon>
    </lineage>
</organism>
<gene>
    <name evidence="1" type="ORF">Patl1_32732</name>
</gene>
<dbReference type="Proteomes" id="UP001164250">
    <property type="component" value="Chromosome 9"/>
</dbReference>
<comment type="caution">
    <text evidence="1">The sequence shown here is derived from an EMBL/GenBank/DDBJ whole genome shotgun (WGS) entry which is preliminary data.</text>
</comment>
<proteinExistence type="predicted"/>
<keyword evidence="2" id="KW-1185">Reference proteome</keyword>
<protein>
    <submittedName>
        <fullName evidence="1">Uncharacterized protein</fullName>
    </submittedName>
</protein>
<dbReference type="EMBL" id="CM047905">
    <property type="protein sequence ID" value="KAJ0088799.1"/>
    <property type="molecule type" value="Genomic_DNA"/>
</dbReference>
<name>A0ACC1AQF0_9ROSI</name>
<sequence>MYIIYFHPFLQEMMGLTYFMLDQSRKEAEYCMENAFSTYLKIGSSGQQNATRCGLWWVEMLRTRDQNKEAATVYFRICSEEPLHSAVMLEQASYCYLLSKPPMLHKYGFHLVLSGDRYKKCDQIKHAIRTYRSAVSVYKGTTWSHIKDHVHFHIGQWYAFLGMYDVAVAHMLEVLACSHQSKTTQELYLRDFLQIVQKTGKTFEVLKLQLPVINISSLKVFFEDHRTYASAAAASVRESLWSSLEEDIIPTLSTGRSNWLELQSKLISKQYKESNICVAGEPVKVNIEFKNPLQIPISLSTVTLICELSPRSDETNTDAGNSTIELQKEEELKSSTTIGYVCVY</sequence>
<evidence type="ECO:0000313" key="2">
    <source>
        <dbReference type="Proteomes" id="UP001164250"/>
    </source>
</evidence>
<evidence type="ECO:0000313" key="1">
    <source>
        <dbReference type="EMBL" id="KAJ0088799.1"/>
    </source>
</evidence>